<dbReference type="Proteomes" id="UP001219630">
    <property type="component" value="Chromosome"/>
</dbReference>
<accession>A0ABY8G743</accession>
<dbReference type="EMBL" id="CP114280">
    <property type="protein sequence ID" value="WFN55762.1"/>
    <property type="molecule type" value="Genomic_DNA"/>
</dbReference>
<protein>
    <submittedName>
        <fullName evidence="1">Uncharacterized protein</fullName>
    </submittedName>
</protein>
<dbReference type="RefSeq" id="WP_125259859.1">
    <property type="nucleotide sequence ID" value="NZ_CP114280.1"/>
</dbReference>
<sequence length="602" mass="67919">MDEDNSKQDICFINASLGSHVYYYCAATPKIVTRDNQPCVQYQVFRNNAQPDQYYAILSLQTQLPISLTDAQYAARHDTDIPADATLLPLPVMASTATLSIPGIMNANIHNTSLGNSQFCYMMVSLTQAQDIERLAALLKTPQAVPMAVSYKIDYLQQLPPSTFELNAQWQRVYDYLKTNVGFNALIFSVDIEHISETLLEQRLVTIQSTDIDPQSHVKEAGLELTKILMVNFFTPVFGKVNTGAEPRFGFYLQQVSIEDIEQRTLSARIAQTSVVRRSFYPQALFASLIGNSHYSAEDIISFHTLEDAFFAYRTVSAQLLTPQLDANIKFVVLNMTYGTTTQSLVFSASKYGPQKFIAPSMIDPVTKRMIWPVEYSFTLNFNHPIGGVTNVTSAKMSTAMTELYLDVESLYSRYHFMIHAAKDFDWQWYSAIFVKIVCYQINNADNHFAKSLLISRDNPSDEYELMLPEPEGYQFEVFKEYSVADNAAHIAAKIHEPTSQDITLFSRLYKQRQLLIVAGFNWEEIDQVIVTASYLASPSQTLKQDFVFSQESPADALFSADQPDTEMTSVDLDILIVDKQGQVHPKNISTDADSIDIANLY</sequence>
<evidence type="ECO:0000313" key="1">
    <source>
        <dbReference type="EMBL" id="WFN55762.1"/>
    </source>
</evidence>
<name>A0ABY8G743_9GAMM</name>
<gene>
    <name evidence="1" type="ORF">O1Q98_19735</name>
</gene>
<evidence type="ECO:0000313" key="2">
    <source>
        <dbReference type="Proteomes" id="UP001219630"/>
    </source>
</evidence>
<keyword evidence="2" id="KW-1185">Reference proteome</keyword>
<organism evidence="1 2">
    <name type="scientific">Dickeya lacustris</name>
    <dbReference type="NCBI Taxonomy" id="2259638"/>
    <lineage>
        <taxon>Bacteria</taxon>
        <taxon>Pseudomonadati</taxon>
        <taxon>Pseudomonadota</taxon>
        <taxon>Gammaproteobacteria</taxon>
        <taxon>Enterobacterales</taxon>
        <taxon>Pectobacteriaceae</taxon>
        <taxon>Dickeya</taxon>
    </lineage>
</organism>
<proteinExistence type="predicted"/>
<reference evidence="1 2" key="1">
    <citation type="submission" date="2022-12" db="EMBL/GenBank/DDBJ databases">
        <title>Complete genome sequencing of Dickeya lacustris type strain LMG30899.</title>
        <authorList>
            <person name="Dobhal S."/>
            <person name="Arizala D."/>
            <person name="Arif M."/>
        </authorList>
    </citation>
    <scope>NUCLEOTIDE SEQUENCE [LARGE SCALE GENOMIC DNA]</scope>
    <source>
        <strain evidence="1 2">LMG30899</strain>
    </source>
</reference>